<dbReference type="EMBL" id="CAJNOO010002579">
    <property type="protein sequence ID" value="CAF1280795.1"/>
    <property type="molecule type" value="Genomic_DNA"/>
</dbReference>
<dbReference type="EMBL" id="CAJNOT010002681">
    <property type="protein sequence ID" value="CAF1335747.1"/>
    <property type="molecule type" value="Genomic_DNA"/>
</dbReference>
<dbReference type="Proteomes" id="UP000663864">
    <property type="component" value="Unassembled WGS sequence"/>
</dbReference>
<evidence type="ECO:0000313" key="3">
    <source>
        <dbReference type="EMBL" id="CAF4045030.1"/>
    </source>
</evidence>
<dbReference type="SUPFAM" id="SSF52540">
    <property type="entry name" value="P-loop containing nucleoside triphosphate hydrolases"/>
    <property type="match status" value="1"/>
</dbReference>
<gene>
    <name evidence="3" type="ORF">OTI717_LOCUS31336</name>
    <name evidence="1" type="ORF">RFH988_LOCUS28689</name>
    <name evidence="2" type="ORF">ZHD862_LOCUS29777</name>
</gene>
<protein>
    <recommendedName>
        <fullName evidence="5">Nicotinamide riboside kinase 1</fullName>
    </recommendedName>
</protein>
<reference evidence="3" key="1">
    <citation type="submission" date="2021-02" db="EMBL/GenBank/DDBJ databases">
        <authorList>
            <person name="Nowell W R."/>
        </authorList>
    </citation>
    <scope>NUCLEOTIDE SEQUENCE</scope>
</reference>
<evidence type="ECO:0000313" key="4">
    <source>
        <dbReference type="Proteomes" id="UP000663823"/>
    </source>
</evidence>
<dbReference type="Gene3D" id="3.40.50.300">
    <property type="entry name" value="P-loop containing nucleotide triphosphate hydrolases"/>
    <property type="match status" value="1"/>
</dbReference>
<dbReference type="OrthoDB" id="10041966at2759"/>
<sequence>MSSTSSAIVVGLGGVTNGGKTTMCHSLKRLFSSNKYNLRVLSMHLDHYFRSPDDPHHVHLDEFNHHDWDSLNALDIDRFLADIELNRFKCDLLLIEGFLIFNIPTLSNDYQLFDLMYHFELPYEECRRRRFERTYYPQHPEGYFDGHVWHAYVKAKKETLEQFHDKKIVIVNTAKESFEKIEEKIVKDIETALYKK</sequence>
<dbReference type="InterPro" id="IPR027417">
    <property type="entry name" value="P-loop_NTPase"/>
</dbReference>
<evidence type="ECO:0000313" key="2">
    <source>
        <dbReference type="EMBL" id="CAF1335747.1"/>
    </source>
</evidence>
<dbReference type="Pfam" id="PF13238">
    <property type="entry name" value="AAA_18"/>
    <property type="match status" value="1"/>
</dbReference>
<evidence type="ECO:0000313" key="1">
    <source>
        <dbReference type="EMBL" id="CAF1280795.1"/>
    </source>
</evidence>
<proteinExistence type="predicted"/>
<dbReference type="Proteomes" id="UP000663823">
    <property type="component" value="Unassembled WGS sequence"/>
</dbReference>
<dbReference type="Proteomes" id="UP000663882">
    <property type="component" value="Unassembled WGS sequence"/>
</dbReference>
<name>A0A819RF41_9BILA</name>
<accession>A0A819RF41</accession>
<dbReference type="AlphaFoldDB" id="A0A819RF41"/>
<dbReference type="PANTHER" id="PTHR10285">
    <property type="entry name" value="URIDINE KINASE"/>
    <property type="match status" value="1"/>
</dbReference>
<evidence type="ECO:0008006" key="5">
    <source>
        <dbReference type="Google" id="ProtNLM"/>
    </source>
</evidence>
<organism evidence="3 4">
    <name type="scientific">Rotaria sordida</name>
    <dbReference type="NCBI Taxonomy" id="392033"/>
    <lineage>
        <taxon>Eukaryota</taxon>
        <taxon>Metazoa</taxon>
        <taxon>Spiralia</taxon>
        <taxon>Gnathifera</taxon>
        <taxon>Rotifera</taxon>
        <taxon>Eurotatoria</taxon>
        <taxon>Bdelloidea</taxon>
        <taxon>Philodinida</taxon>
        <taxon>Philodinidae</taxon>
        <taxon>Rotaria</taxon>
    </lineage>
</organism>
<dbReference type="EMBL" id="CAJOAX010008911">
    <property type="protein sequence ID" value="CAF4045030.1"/>
    <property type="molecule type" value="Genomic_DNA"/>
</dbReference>
<comment type="caution">
    <text evidence="3">The sequence shown here is derived from an EMBL/GenBank/DDBJ whole genome shotgun (WGS) entry which is preliminary data.</text>
</comment>